<reference evidence="5 6" key="1">
    <citation type="submission" date="2016-10" db="EMBL/GenBank/DDBJ databases">
        <authorList>
            <person name="de Groot N.N."/>
        </authorList>
    </citation>
    <scope>NUCLEOTIDE SEQUENCE [LARGE SCALE GENOMIC DNA]</scope>
    <source>
        <strain evidence="5 6">47C3B</strain>
    </source>
</reference>
<evidence type="ECO:0000256" key="1">
    <source>
        <dbReference type="ARBA" id="ARBA00023015"/>
    </source>
</evidence>
<dbReference type="PRINTS" id="PR00032">
    <property type="entry name" value="HTHARAC"/>
</dbReference>
<keyword evidence="6" id="KW-1185">Reference proteome</keyword>
<dbReference type="EMBL" id="FNAI01000018">
    <property type="protein sequence ID" value="SDF45520.1"/>
    <property type="molecule type" value="Genomic_DNA"/>
</dbReference>
<dbReference type="InterPro" id="IPR020449">
    <property type="entry name" value="Tscrpt_reg_AraC-type_HTH"/>
</dbReference>
<evidence type="ECO:0000259" key="4">
    <source>
        <dbReference type="PROSITE" id="PS01124"/>
    </source>
</evidence>
<dbReference type="Proteomes" id="UP000199072">
    <property type="component" value="Unassembled WGS sequence"/>
</dbReference>
<dbReference type="Pfam" id="PF02311">
    <property type="entry name" value="AraC_binding"/>
    <property type="match status" value="1"/>
</dbReference>
<organism evidence="5 6">
    <name type="scientific">Mucilaginibacter pineti</name>
    <dbReference type="NCBI Taxonomy" id="1391627"/>
    <lineage>
        <taxon>Bacteria</taxon>
        <taxon>Pseudomonadati</taxon>
        <taxon>Bacteroidota</taxon>
        <taxon>Sphingobacteriia</taxon>
        <taxon>Sphingobacteriales</taxon>
        <taxon>Sphingobacteriaceae</taxon>
        <taxon>Mucilaginibacter</taxon>
    </lineage>
</organism>
<proteinExistence type="predicted"/>
<dbReference type="AlphaFoldDB" id="A0A1G7L901"/>
<dbReference type="PANTHER" id="PTHR43280:SF2">
    <property type="entry name" value="HTH-TYPE TRANSCRIPTIONAL REGULATOR EXSA"/>
    <property type="match status" value="1"/>
</dbReference>
<dbReference type="PROSITE" id="PS01124">
    <property type="entry name" value="HTH_ARAC_FAMILY_2"/>
    <property type="match status" value="1"/>
</dbReference>
<accession>A0A1G7L901</accession>
<dbReference type="GO" id="GO:0003700">
    <property type="term" value="F:DNA-binding transcription factor activity"/>
    <property type="evidence" value="ECO:0007669"/>
    <property type="project" value="InterPro"/>
</dbReference>
<dbReference type="InterPro" id="IPR003313">
    <property type="entry name" value="AraC-bd"/>
</dbReference>
<dbReference type="InterPro" id="IPR037923">
    <property type="entry name" value="HTH-like"/>
</dbReference>
<evidence type="ECO:0000313" key="5">
    <source>
        <dbReference type="EMBL" id="SDF45520.1"/>
    </source>
</evidence>
<dbReference type="STRING" id="1391627.SAMN05216464_11869"/>
<keyword evidence="1" id="KW-0805">Transcription regulation</keyword>
<keyword evidence="2" id="KW-0238">DNA-binding</keyword>
<name>A0A1G7L901_9SPHI</name>
<evidence type="ECO:0000313" key="6">
    <source>
        <dbReference type="Proteomes" id="UP000199072"/>
    </source>
</evidence>
<dbReference type="PANTHER" id="PTHR43280">
    <property type="entry name" value="ARAC-FAMILY TRANSCRIPTIONAL REGULATOR"/>
    <property type="match status" value="1"/>
</dbReference>
<dbReference type="Gene3D" id="1.10.10.60">
    <property type="entry name" value="Homeodomain-like"/>
    <property type="match status" value="2"/>
</dbReference>
<protein>
    <submittedName>
        <fullName evidence="5">AraC family transcriptional regulator</fullName>
    </submittedName>
</protein>
<evidence type="ECO:0000256" key="3">
    <source>
        <dbReference type="ARBA" id="ARBA00023163"/>
    </source>
</evidence>
<feature type="domain" description="HTH araC/xylS-type" evidence="4">
    <location>
        <begin position="166"/>
        <end position="264"/>
    </location>
</feature>
<dbReference type="Pfam" id="PF12833">
    <property type="entry name" value="HTH_18"/>
    <property type="match status" value="1"/>
</dbReference>
<dbReference type="InterPro" id="IPR009057">
    <property type="entry name" value="Homeodomain-like_sf"/>
</dbReference>
<gene>
    <name evidence="5" type="ORF">SAMN05216464_11869</name>
</gene>
<dbReference type="InterPro" id="IPR018060">
    <property type="entry name" value="HTH_AraC"/>
</dbReference>
<keyword evidence="3" id="KW-0804">Transcription</keyword>
<dbReference type="SMART" id="SM00342">
    <property type="entry name" value="HTH_ARAC"/>
    <property type="match status" value="1"/>
</dbReference>
<dbReference type="SUPFAM" id="SSF51215">
    <property type="entry name" value="Regulatory protein AraC"/>
    <property type="match status" value="1"/>
</dbReference>
<evidence type="ECO:0000256" key="2">
    <source>
        <dbReference type="ARBA" id="ARBA00023125"/>
    </source>
</evidence>
<sequence>MPSKTFLGNISVSKAIDGGFVALTQYSDKRIFEEWHCHENASISFLLNGVHEEDLLGKHYKRVPGDIKFIPAGEMHRCNAYAASTKKINLDLKHSLLHEMTLSEDVLLERLLQNRQTKFTLLKLYHEIHDKNGYGQASLQLLLYELFHPVNADLKSYSGKLPLWVLRLKEILNDEWDVRFDLQDLAHKAGVHPVTISRYFPQYFSSTLSSYLRSIRVEKSINLIKTTSLSLTEIAYTCGFADQAHFTRSFKMHTGFVPKDFRKI</sequence>
<dbReference type="SUPFAM" id="SSF46689">
    <property type="entry name" value="Homeodomain-like"/>
    <property type="match status" value="1"/>
</dbReference>
<dbReference type="GO" id="GO:0043565">
    <property type="term" value="F:sequence-specific DNA binding"/>
    <property type="evidence" value="ECO:0007669"/>
    <property type="project" value="InterPro"/>
</dbReference>